<dbReference type="Gene3D" id="1.10.443.10">
    <property type="entry name" value="Intergrase catalytic core"/>
    <property type="match status" value="1"/>
</dbReference>
<comment type="caution">
    <text evidence="6">The sequence shown here is derived from an EMBL/GenBank/DDBJ whole genome shotgun (WGS) entry which is preliminary data.</text>
</comment>
<dbReference type="InterPro" id="IPR002104">
    <property type="entry name" value="Integrase_catalytic"/>
</dbReference>
<accession>A0A074MQ64</accession>
<protein>
    <recommendedName>
        <fullName evidence="5">Tyr recombinase domain-containing protein</fullName>
    </recommendedName>
</protein>
<feature type="domain" description="Tyr recombinase" evidence="5">
    <location>
        <begin position="203"/>
        <end position="403"/>
    </location>
</feature>
<evidence type="ECO:0000313" key="7">
    <source>
        <dbReference type="Proteomes" id="UP000027647"/>
    </source>
</evidence>
<name>A0A074MQ64_ERYLO</name>
<keyword evidence="3" id="KW-0238">DNA-binding</keyword>
<dbReference type="SUPFAM" id="SSF56349">
    <property type="entry name" value="DNA breaking-rejoining enzymes"/>
    <property type="match status" value="1"/>
</dbReference>
<dbReference type="Gene3D" id="1.10.150.130">
    <property type="match status" value="1"/>
</dbReference>
<reference evidence="6 7" key="1">
    <citation type="submission" date="2014-04" db="EMBL/GenBank/DDBJ databases">
        <title>A comprehensive comparison of genomes of Erythrobacter spp. strains.</title>
        <authorList>
            <person name="Zheng Q."/>
        </authorList>
    </citation>
    <scope>NUCLEOTIDE SEQUENCE [LARGE SCALE GENOMIC DNA]</scope>
    <source>
        <strain evidence="6 7">DSM 6997</strain>
    </source>
</reference>
<keyword evidence="7" id="KW-1185">Reference proteome</keyword>
<dbReference type="CDD" id="cd01184">
    <property type="entry name" value="INT_C_like_1"/>
    <property type="match status" value="1"/>
</dbReference>
<dbReference type="InterPro" id="IPR010998">
    <property type="entry name" value="Integrase_recombinase_N"/>
</dbReference>
<dbReference type="InterPro" id="IPR011010">
    <property type="entry name" value="DNA_brk_join_enz"/>
</dbReference>
<sequence length="422" mass="46985">MARLAAFDIESMFERTRVQNGMLPKDEVVIQATIEATASKTISVRSAKDHEPTTLMTLSEVYERFLSDPARSISDRSMLAHHTTRRVVEDVLGASTPITSIEREDCRDLLDTLRWMPRNLAKKFSGINVRDAANSARNNSEIRTINTTNVNAYMSRFATMLNWAVVEDYLGKNPARGLRIAGSVHPKDRRQPFAAWQLHNIFHAPIYVGCKDEQHGYAVSGNTIASGARYWVPLIALFSGMRLNEICQLDVSDIRSLDDVQCLVISEQSISGTTDKSLKTKSSERIVPMHPSLAELGLIKFVQSKKAAGSLKLFDDLPLGRRGFRSVSFSRWFSRFLVSAGAAADRTCFHSFRHGFRDSARNAGIDRDVTLRLGGWVTGGSGSESAGNYGAGYRPKILYDAIGQIEFPDLDLSHLLKRQNQV</sequence>
<dbReference type="PROSITE" id="PS51898">
    <property type="entry name" value="TYR_RECOMBINASE"/>
    <property type="match status" value="1"/>
</dbReference>
<dbReference type="GO" id="GO:0015074">
    <property type="term" value="P:DNA integration"/>
    <property type="evidence" value="ECO:0007669"/>
    <property type="project" value="UniProtKB-KW"/>
</dbReference>
<comment type="similarity">
    <text evidence="1">Belongs to the 'phage' integrase family.</text>
</comment>
<dbReference type="PANTHER" id="PTHR30349:SF41">
    <property type="entry name" value="INTEGRASE_RECOMBINASE PROTEIN MJ0367-RELATED"/>
    <property type="match status" value="1"/>
</dbReference>
<dbReference type="PANTHER" id="PTHR30349">
    <property type="entry name" value="PHAGE INTEGRASE-RELATED"/>
    <property type="match status" value="1"/>
</dbReference>
<evidence type="ECO:0000259" key="5">
    <source>
        <dbReference type="PROSITE" id="PS51898"/>
    </source>
</evidence>
<dbReference type="InterPro" id="IPR050090">
    <property type="entry name" value="Tyrosine_recombinase_XerCD"/>
</dbReference>
<proteinExistence type="inferred from homology"/>
<evidence type="ECO:0000313" key="6">
    <source>
        <dbReference type="EMBL" id="KEO87797.1"/>
    </source>
</evidence>
<dbReference type="AlphaFoldDB" id="A0A074MQ64"/>
<dbReference type="EMBL" id="JMIW01000010">
    <property type="protein sequence ID" value="KEO87797.1"/>
    <property type="molecule type" value="Genomic_DNA"/>
</dbReference>
<evidence type="ECO:0000256" key="1">
    <source>
        <dbReference type="ARBA" id="ARBA00008857"/>
    </source>
</evidence>
<evidence type="ECO:0000256" key="3">
    <source>
        <dbReference type="ARBA" id="ARBA00023125"/>
    </source>
</evidence>
<dbReference type="STRING" id="1044.EH31_06475"/>
<evidence type="ECO:0000256" key="4">
    <source>
        <dbReference type="ARBA" id="ARBA00023172"/>
    </source>
</evidence>
<dbReference type="GO" id="GO:0003677">
    <property type="term" value="F:DNA binding"/>
    <property type="evidence" value="ECO:0007669"/>
    <property type="project" value="UniProtKB-KW"/>
</dbReference>
<dbReference type="InterPro" id="IPR013762">
    <property type="entry name" value="Integrase-like_cat_sf"/>
</dbReference>
<organism evidence="6 7">
    <name type="scientific">Erythrobacter longus</name>
    <dbReference type="NCBI Taxonomy" id="1044"/>
    <lineage>
        <taxon>Bacteria</taxon>
        <taxon>Pseudomonadati</taxon>
        <taxon>Pseudomonadota</taxon>
        <taxon>Alphaproteobacteria</taxon>
        <taxon>Sphingomonadales</taxon>
        <taxon>Erythrobacteraceae</taxon>
        <taxon>Erythrobacter/Porphyrobacter group</taxon>
        <taxon>Erythrobacter</taxon>
    </lineage>
</organism>
<dbReference type="Pfam" id="PF00589">
    <property type="entry name" value="Phage_integrase"/>
    <property type="match status" value="1"/>
</dbReference>
<keyword evidence="2" id="KW-0229">DNA integration</keyword>
<dbReference type="Proteomes" id="UP000027647">
    <property type="component" value="Unassembled WGS sequence"/>
</dbReference>
<gene>
    <name evidence="6" type="ORF">EH31_06475</name>
</gene>
<dbReference type="GO" id="GO:0006310">
    <property type="term" value="P:DNA recombination"/>
    <property type="evidence" value="ECO:0007669"/>
    <property type="project" value="UniProtKB-KW"/>
</dbReference>
<dbReference type="eggNOG" id="COG0582">
    <property type="taxonomic scope" value="Bacteria"/>
</dbReference>
<evidence type="ECO:0000256" key="2">
    <source>
        <dbReference type="ARBA" id="ARBA00022908"/>
    </source>
</evidence>
<keyword evidence="4" id="KW-0233">DNA recombination</keyword>